<feature type="signal peptide" evidence="1">
    <location>
        <begin position="1"/>
        <end position="16"/>
    </location>
</feature>
<accession>A0A7J7VYI8</accession>
<sequence>MKMLVMNLLFANSLLSFHLTGPRVQLDSQSVSCPRGFLQMCLASWHIRWDLLQVKYLKLFWGQQPLTPLCWVGGGLFLTRLGHRSATGHIPHFKLKFSLALSIGTHGGGLIYFSVCFDQKFIFLVHFLSRSGENM</sequence>
<evidence type="ECO:0000313" key="2">
    <source>
        <dbReference type="EMBL" id="KAF6330244.1"/>
    </source>
</evidence>
<protein>
    <submittedName>
        <fullName evidence="2">Uncharacterized protein</fullName>
    </submittedName>
</protein>
<feature type="chain" id="PRO_5029566678" evidence="1">
    <location>
        <begin position="17"/>
        <end position="135"/>
    </location>
</feature>
<dbReference type="Proteomes" id="UP000527355">
    <property type="component" value="Unassembled WGS sequence"/>
</dbReference>
<gene>
    <name evidence="2" type="ORF">mMyoMyo1_012245</name>
</gene>
<proteinExistence type="predicted"/>
<dbReference type="AlphaFoldDB" id="A0A7J7VYI8"/>
<evidence type="ECO:0000313" key="3">
    <source>
        <dbReference type="Proteomes" id="UP000527355"/>
    </source>
</evidence>
<keyword evidence="3" id="KW-1185">Reference proteome</keyword>
<evidence type="ECO:0000256" key="1">
    <source>
        <dbReference type="SAM" id="SignalP"/>
    </source>
</evidence>
<reference evidence="2 3" key="1">
    <citation type="journal article" date="2020" name="Nature">
        <title>Six reference-quality genomes reveal evolution of bat adaptations.</title>
        <authorList>
            <person name="Jebb D."/>
            <person name="Huang Z."/>
            <person name="Pippel M."/>
            <person name="Hughes G.M."/>
            <person name="Lavrichenko K."/>
            <person name="Devanna P."/>
            <person name="Winkler S."/>
            <person name="Jermiin L.S."/>
            <person name="Skirmuntt E.C."/>
            <person name="Katzourakis A."/>
            <person name="Burkitt-Gray L."/>
            <person name="Ray D.A."/>
            <person name="Sullivan K.A.M."/>
            <person name="Roscito J.G."/>
            <person name="Kirilenko B.M."/>
            <person name="Davalos L.M."/>
            <person name="Corthals A.P."/>
            <person name="Power M.L."/>
            <person name="Jones G."/>
            <person name="Ransome R.D."/>
            <person name="Dechmann D.K.N."/>
            <person name="Locatelli A.G."/>
            <person name="Puechmaille S.J."/>
            <person name="Fedrigo O."/>
            <person name="Jarvis E.D."/>
            <person name="Hiller M."/>
            <person name="Vernes S.C."/>
            <person name="Myers E.W."/>
            <person name="Teeling E.C."/>
        </authorList>
    </citation>
    <scope>NUCLEOTIDE SEQUENCE [LARGE SCALE GENOMIC DNA]</scope>
    <source>
        <strain evidence="2">MMyoMyo1</strain>
        <tissue evidence="2">Flight muscle</tissue>
    </source>
</reference>
<comment type="caution">
    <text evidence="2">The sequence shown here is derived from an EMBL/GenBank/DDBJ whole genome shotgun (WGS) entry which is preliminary data.</text>
</comment>
<organism evidence="2 3">
    <name type="scientific">Myotis myotis</name>
    <name type="common">Greater mouse-eared bat</name>
    <name type="synonym">Vespertilio myotis</name>
    <dbReference type="NCBI Taxonomy" id="51298"/>
    <lineage>
        <taxon>Eukaryota</taxon>
        <taxon>Metazoa</taxon>
        <taxon>Chordata</taxon>
        <taxon>Craniata</taxon>
        <taxon>Vertebrata</taxon>
        <taxon>Euteleostomi</taxon>
        <taxon>Mammalia</taxon>
        <taxon>Eutheria</taxon>
        <taxon>Laurasiatheria</taxon>
        <taxon>Chiroptera</taxon>
        <taxon>Yangochiroptera</taxon>
        <taxon>Vespertilionidae</taxon>
        <taxon>Myotis</taxon>
    </lineage>
</organism>
<name>A0A7J7VYI8_MYOMY</name>
<keyword evidence="1" id="KW-0732">Signal</keyword>
<dbReference type="EMBL" id="JABWUV010000009">
    <property type="protein sequence ID" value="KAF6330244.1"/>
    <property type="molecule type" value="Genomic_DNA"/>
</dbReference>